<dbReference type="GeneID" id="6083331"/>
<gene>
    <name evidence="1" type="ORF">LACBIDRAFT_310698</name>
</gene>
<dbReference type="InterPro" id="IPR036318">
    <property type="entry name" value="FAD-bd_PCMH-like_sf"/>
</dbReference>
<dbReference type="HOGENOM" id="CLU_2886217_0_0_1"/>
<dbReference type="InterPro" id="IPR016169">
    <property type="entry name" value="FAD-bd_PCMH_sub2"/>
</dbReference>
<dbReference type="RefSeq" id="XP_001887696.1">
    <property type="nucleotide sequence ID" value="XM_001887661.1"/>
</dbReference>
<reference evidence="1 2" key="1">
    <citation type="journal article" date="2008" name="Nature">
        <title>The genome of Laccaria bicolor provides insights into mycorrhizal symbiosis.</title>
        <authorList>
            <person name="Martin F."/>
            <person name="Aerts A."/>
            <person name="Ahren D."/>
            <person name="Brun A."/>
            <person name="Danchin E.G.J."/>
            <person name="Duchaussoy F."/>
            <person name="Gibon J."/>
            <person name="Kohler A."/>
            <person name="Lindquist E."/>
            <person name="Pereda V."/>
            <person name="Salamov A."/>
            <person name="Shapiro H.J."/>
            <person name="Wuyts J."/>
            <person name="Blaudez D."/>
            <person name="Buee M."/>
            <person name="Brokstein P."/>
            <person name="Canbaeck B."/>
            <person name="Cohen D."/>
            <person name="Courty P.E."/>
            <person name="Coutinho P.M."/>
            <person name="Delaruelle C."/>
            <person name="Detter J.C."/>
            <person name="Deveau A."/>
            <person name="DiFazio S."/>
            <person name="Duplessis S."/>
            <person name="Fraissinet-Tachet L."/>
            <person name="Lucic E."/>
            <person name="Frey-Klett P."/>
            <person name="Fourrey C."/>
            <person name="Feussner I."/>
            <person name="Gay G."/>
            <person name="Grimwood J."/>
            <person name="Hoegger P.J."/>
            <person name="Jain P."/>
            <person name="Kilaru S."/>
            <person name="Labbe J."/>
            <person name="Lin Y.C."/>
            <person name="Legue V."/>
            <person name="Le Tacon F."/>
            <person name="Marmeisse R."/>
            <person name="Melayah D."/>
            <person name="Montanini B."/>
            <person name="Muratet M."/>
            <person name="Nehls U."/>
            <person name="Niculita-Hirzel H."/>
            <person name="Oudot-Le Secq M.P."/>
            <person name="Peter M."/>
            <person name="Quesneville H."/>
            <person name="Rajashekar B."/>
            <person name="Reich M."/>
            <person name="Rouhier N."/>
            <person name="Schmutz J."/>
            <person name="Yin T."/>
            <person name="Chalot M."/>
            <person name="Henrissat B."/>
            <person name="Kuees U."/>
            <person name="Lucas S."/>
            <person name="Van de Peer Y."/>
            <person name="Podila G.K."/>
            <person name="Polle A."/>
            <person name="Pukkila P.J."/>
            <person name="Richardson P.M."/>
            <person name="Rouze P."/>
            <person name="Sanders I.R."/>
            <person name="Stajich J.E."/>
            <person name="Tunlid A."/>
            <person name="Tuskan G."/>
            <person name="Grigoriev I.V."/>
        </authorList>
    </citation>
    <scope>NUCLEOTIDE SEQUENCE [LARGE SCALE GENOMIC DNA]</scope>
    <source>
        <strain evidence="2">S238N-H82 / ATCC MYA-4686</strain>
    </source>
</reference>
<evidence type="ECO:0000313" key="1">
    <source>
        <dbReference type="EMBL" id="EDR01620.1"/>
    </source>
</evidence>
<protein>
    <submittedName>
        <fullName evidence="1">Predicted protein</fullName>
    </submittedName>
</protein>
<dbReference type="SUPFAM" id="SSF56176">
    <property type="entry name" value="FAD-binding/transporter-associated domain-like"/>
    <property type="match status" value="1"/>
</dbReference>
<dbReference type="Proteomes" id="UP000001194">
    <property type="component" value="Unassembled WGS sequence"/>
</dbReference>
<proteinExistence type="predicted"/>
<dbReference type="Gene3D" id="3.30.465.10">
    <property type="match status" value="1"/>
</dbReference>
<accession>B0DUX2</accession>
<sequence>MVYPSSTQDVVQIVKIATKHCMPVTPCSGAMSLEGHYRGIGWEFTAMETWGRDAISESGYKVL</sequence>
<name>B0DUX2_LACBS</name>
<dbReference type="EMBL" id="DS547137">
    <property type="protein sequence ID" value="EDR01620.1"/>
    <property type="molecule type" value="Genomic_DNA"/>
</dbReference>
<dbReference type="InParanoid" id="B0DUX2"/>
<dbReference type="KEGG" id="lbc:LACBIDRAFT_310698"/>
<keyword evidence="2" id="KW-1185">Reference proteome</keyword>
<evidence type="ECO:0000313" key="2">
    <source>
        <dbReference type="Proteomes" id="UP000001194"/>
    </source>
</evidence>
<dbReference type="AlphaFoldDB" id="B0DUX2"/>
<organism evidence="2">
    <name type="scientific">Laccaria bicolor (strain S238N-H82 / ATCC MYA-4686)</name>
    <name type="common">Bicoloured deceiver</name>
    <name type="synonym">Laccaria laccata var. bicolor</name>
    <dbReference type="NCBI Taxonomy" id="486041"/>
    <lineage>
        <taxon>Eukaryota</taxon>
        <taxon>Fungi</taxon>
        <taxon>Dikarya</taxon>
        <taxon>Basidiomycota</taxon>
        <taxon>Agaricomycotina</taxon>
        <taxon>Agaricomycetes</taxon>
        <taxon>Agaricomycetidae</taxon>
        <taxon>Agaricales</taxon>
        <taxon>Agaricineae</taxon>
        <taxon>Hydnangiaceae</taxon>
        <taxon>Laccaria</taxon>
    </lineage>
</organism>
<dbReference type="GO" id="GO:0050660">
    <property type="term" value="F:flavin adenine dinucleotide binding"/>
    <property type="evidence" value="ECO:0007669"/>
    <property type="project" value="InterPro"/>
</dbReference>
<dbReference type="OrthoDB" id="7786253at2759"/>